<evidence type="ECO:0000313" key="7">
    <source>
        <dbReference type="Proteomes" id="UP000239239"/>
    </source>
</evidence>
<accession>A0A2S6EU92</accession>
<dbReference type="AlphaFoldDB" id="A0A2S6EU92"/>
<sequence>MFIRNLQLFIVVASCVLILISTDILLPSLPHIAHSLAVSSNEAKMLISIFMTGQFSTVLVWGIIADQLGRRKTLFLGMFIFFIGSIFSLKADSIQWLLVCRFLQGTGAVVVPVAGWALVQDLFPKDEGARIMTWIGTLTAVIPLFAPALGGKLDVLYGWRSNLYCIAFYSSILCVIMLFLPRNIPVQKTTTPGLRETLGIYIRIIKNKTFISYIALFGLLNCGEWCFLTVAPFYYSHAHISPDKMGILLMIASMGFVCGSLLASRLFNRFGIDKIIALGIQLALMSSLMLLIGEYFHWSKYQFYNAITIGVYILSSALLWGATTSRALQCFDDYRGSASAIRSLILLCFAAFGTYSGRLVNHNSLFPVGLFLLFMAFIALIVFNNKELKTEREMEGIPI</sequence>
<evidence type="ECO:0000256" key="3">
    <source>
        <dbReference type="ARBA" id="ARBA00022692"/>
    </source>
</evidence>
<evidence type="ECO:0000256" key="1">
    <source>
        <dbReference type="ARBA" id="ARBA00004651"/>
    </source>
</evidence>
<comment type="subcellular location">
    <subcellularLocation>
        <location evidence="1">Cell membrane</location>
        <topology evidence="1">Multi-pass membrane protein</topology>
    </subcellularLocation>
</comment>
<organism evidence="6 7">
    <name type="scientific">Legionella pneumophila</name>
    <dbReference type="NCBI Taxonomy" id="446"/>
    <lineage>
        <taxon>Bacteria</taxon>
        <taxon>Pseudomonadati</taxon>
        <taxon>Pseudomonadota</taxon>
        <taxon>Gammaproteobacteria</taxon>
        <taxon>Legionellales</taxon>
        <taxon>Legionellaceae</taxon>
        <taxon>Legionella</taxon>
    </lineage>
</organism>
<keyword evidence="5" id="KW-0472">Membrane</keyword>
<dbReference type="EMBL" id="PQWY01000021">
    <property type="protein sequence ID" value="PPK28758.1"/>
    <property type="molecule type" value="Genomic_DNA"/>
</dbReference>
<proteinExistence type="predicted"/>
<dbReference type="PANTHER" id="PTHR43124:SF3">
    <property type="entry name" value="CHLORAMPHENICOL EFFLUX PUMP RV0191"/>
    <property type="match status" value="1"/>
</dbReference>
<dbReference type="PROSITE" id="PS51257">
    <property type="entry name" value="PROKAR_LIPOPROTEIN"/>
    <property type="match status" value="1"/>
</dbReference>
<dbReference type="GO" id="GO:0022857">
    <property type="term" value="F:transmembrane transporter activity"/>
    <property type="evidence" value="ECO:0007669"/>
    <property type="project" value="InterPro"/>
</dbReference>
<comment type="caution">
    <text evidence="6">The sequence shown here is derived from an EMBL/GenBank/DDBJ whole genome shotgun (WGS) entry which is preliminary data.</text>
</comment>
<dbReference type="SUPFAM" id="SSF103473">
    <property type="entry name" value="MFS general substrate transporter"/>
    <property type="match status" value="1"/>
</dbReference>
<dbReference type="GO" id="GO:0005886">
    <property type="term" value="C:plasma membrane"/>
    <property type="evidence" value="ECO:0007669"/>
    <property type="project" value="UniProtKB-SubCell"/>
</dbReference>
<dbReference type="InterPro" id="IPR036259">
    <property type="entry name" value="MFS_trans_sf"/>
</dbReference>
<gene>
    <name evidence="6" type="ORF">C3928_15050</name>
</gene>
<evidence type="ECO:0000313" key="6">
    <source>
        <dbReference type="EMBL" id="PPK28758.1"/>
    </source>
</evidence>
<keyword evidence="4" id="KW-1133">Transmembrane helix</keyword>
<dbReference type="Pfam" id="PF07690">
    <property type="entry name" value="MFS_1"/>
    <property type="match status" value="1"/>
</dbReference>
<keyword evidence="2" id="KW-1003">Cell membrane</keyword>
<dbReference type="InterPro" id="IPR020846">
    <property type="entry name" value="MFS_dom"/>
</dbReference>
<keyword evidence="3" id="KW-0812">Transmembrane</keyword>
<name>A0A2S6EU92_LEGPN</name>
<dbReference type="Gene3D" id="1.20.1720.10">
    <property type="entry name" value="Multidrug resistance protein D"/>
    <property type="match status" value="1"/>
</dbReference>
<dbReference type="PANTHER" id="PTHR43124">
    <property type="entry name" value="PURINE EFFLUX PUMP PBUE"/>
    <property type="match status" value="1"/>
</dbReference>
<dbReference type="OrthoDB" id="5670831at2"/>
<protein>
    <submittedName>
        <fullName evidence="6">MFS transporter</fullName>
    </submittedName>
</protein>
<evidence type="ECO:0000256" key="5">
    <source>
        <dbReference type="ARBA" id="ARBA00023136"/>
    </source>
</evidence>
<reference evidence="6 7" key="1">
    <citation type="submission" date="2018-02" db="EMBL/GenBank/DDBJ databases">
        <title>Draft genome sequences of four Legionella pneumophila clinical strains isolated in Ontario.</title>
        <authorList>
            <person name="Fortuna A."/>
            <person name="Ramnarine R."/>
            <person name="Li A."/>
            <person name="Frantz C."/>
            <person name="Mallo G."/>
        </authorList>
    </citation>
    <scope>NUCLEOTIDE SEQUENCE [LARGE SCALE GENOMIC DNA]</scope>
    <source>
        <strain evidence="6 7">LG61</strain>
    </source>
</reference>
<dbReference type="Proteomes" id="UP000239239">
    <property type="component" value="Unassembled WGS sequence"/>
</dbReference>
<evidence type="ECO:0000256" key="4">
    <source>
        <dbReference type="ARBA" id="ARBA00022989"/>
    </source>
</evidence>
<dbReference type="InterPro" id="IPR011701">
    <property type="entry name" value="MFS"/>
</dbReference>
<evidence type="ECO:0000256" key="2">
    <source>
        <dbReference type="ARBA" id="ARBA00022475"/>
    </source>
</evidence>
<dbReference type="InterPro" id="IPR050189">
    <property type="entry name" value="MFS_Efflux_Transporters"/>
</dbReference>
<dbReference type="PROSITE" id="PS50850">
    <property type="entry name" value="MFS"/>
    <property type="match status" value="1"/>
</dbReference>